<evidence type="ECO:0000256" key="4">
    <source>
        <dbReference type="PROSITE-ProRule" id="PRU00175"/>
    </source>
</evidence>
<dbReference type="SMART" id="SM00249">
    <property type="entry name" value="PHD"/>
    <property type="match status" value="1"/>
</dbReference>
<dbReference type="Proteomes" id="UP000009022">
    <property type="component" value="Unassembled WGS sequence"/>
</dbReference>
<dbReference type="KEGG" id="tad:TRIADDRAFT_51933"/>
<evidence type="ECO:0000256" key="1">
    <source>
        <dbReference type="ARBA" id="ARBA00022723"/>
    </source>
</evidence>
<evidence type="ECO:0000256" key="5">
    <source>
        <dbReference type="SAM" id="MobiDB-lite"/>
    </source>
</evidence>
<dbReference type="HOGENOM" id="CLU_513243_0_0_1"/>
<protein>
    <recommendedName>
        <fullName evidence="10">PHD and RING finger domain-containing protein 1</fullName>
    </recommendedName>
</protein>
<dbReference type="InterPro" id="IPR047157">
    <property type="entry name" value="PHRF1/Atg35"/>
</dbReference>
<dbReference type="InParanoid" id="B3RLA0"/>
<gene>
    <name evidence="8" type="ORF">TRIADDRAFT_51933</name>
</gene>
<dbReference type="InterPro" id="IPR001841">
    <property type="entry name" value="Znf_RING"/>
</dbReference>
<dbReference type="Pfam" id="PF13639">
    <property type="entry name" value="zf-RING_2"/>
    <property type="match status" value="1"/>
</dbReference>
<dbReference type="AlphaFoldDB" id="B3RLA0"/>
<dbReference type="GeneID" id="6749925"/>
<dbReference type="RefSeq" id="XP_002107931.1">
    <property type="nucleotide sequence ID" value="XM_002107895.1"/>
</dbReference>
<dbReference type="PROSITE" id="PS01359">
    <property type="entry name" value="ZF_PHD_1"/>
    <property type="match status" value="1"/>
</dbReference>
<dbReference type="InterPro" id="IPR001965">
    <property type="entry name" value="Znf_PHD"/>
</dbReference>
<evidence type="ECO:0000256" key="3">
    <source>
        <dbReference type="ARBA" id="ARBA00022833"/>
    </source>
</evidence>
<keyword evidence="3" id="KW-0862">Zinc</keyword>
<dbReference type="Gene3D" id="3.30.40.10">
    <property type="entry name" value="Zinc/RING finger domain, C3HC4 (zinc finger)"/>
    <property type="match status" value="2"/>
</dbReference>
<evidence type="ECO:0000313" key="9">
    <source>
        <dbReference type="Proteomes" id="UP000009022"/>
    </source>
</evidence>
<feature type="domain" description="RING-type" evidence="7">
    <location>
        <begin position="36"/>
        <end position="77"/>
    </location>
</feature>
<dbReference type="OrthoDB" id="1935339at2759"/>
<dbReference type="PROSITE" id="PS50089">
    <property type="entry name" value="ZF_RING_2"/>
    <property type="match status" value="1"/>
</dbReference>
<name>B3RLA0_TRIAD</name>
<feature type="compositionally biased region" description="Basic residues" evidence="5">
    <location>
        <begin position="212"/>
        <end position="250"/>
    </location>
</feature>
<sequence length="531" mass="60243">MATALINDILSDSTSSDDDSWIQDDDDNGETVEESCAICLSHFTDQIIAIPNSCQHIFCLPCINEWSKLANTCPIDRVTFQTLRVFRFIHGDKVDEIVIEKMNEDTDESDLDLTYCEVCNECNREDRLLLCDGCNKGYHCECLTPPLEHIPIDDWFCPDCSITENIGSLIDANRVEVTNAPSIISDSRNQSNTNNDENELEVTQSYSDTYTGRRRREKTYRKRRKTSAKTSSKRSRPRSKKGRKRRRTRSKVSISRRQNNRRQSARTVASRHLQFLLDRVRSNLEAKNLLPSKSTPKSIMTSNMHSKSFVAGPSVLGITSDNGLLPFYPNEDEDINHQGNNDTRGHGKGSTKYMEMVVTYHSSQHQEAFNRNDNNYNQIKTVSPIVDYVSKITQEIENLRNIKNASVLPDGSIVMQKSNATPNNQVTARKSSNEVVSSTSAIDCSTYSPNSSQSEDQMDNRKQSTSSISLSSAVEANSKPKFRESMRSELFNKVKETVRSYAKQYFRHGDIDKNEYKVIVKKTIDKALISV</sequence>
<reference evidence="8 9" key="1">
    <citation type="journal article" date="2008" name="Nature">
        <title>The Trichoplax genome and the nature of placozoans.</title>
        <authorList>
            <person name="Srivastava M."/>
            <person name="Begovic E."/>
            <person name="Chapman J."/>
            <person name="Putnam N.H."/>
            <person name="Hellsten U."/>
            <person name="Kawashima T."/>
            <person name="Kuo A."/>
            <person name="Mitros T."/>
            <person name="Salamov A."/>
            <person name="Carpenter M.L."/>
            <person name="Signorovitch A.Y."/>
            <person name="Moreno M.A."/>
            <person name="Kamm K."/>
            <person name="Grimwood J."/>
            <person name="Schmutz J."/>
            <person name="Shapiro H."/>
            <person name="Grigoriev I.V."/>
            <person name="Buss L.W."/>
            <person name="Schierwater B."/>
            <person name="Dellaporta S.L."/>
            <person name="Rokhsar D.S."/>
        </authorList>
    </citation>
    <scope>NUCLEOTIDE SEQUENCE [LARGE SCALE GENOMIC DNA]</scope>
    <source>
        <strain evidence="8 9">Grell-BS-1999</strain>
    </source>
</reference>
<dbReference type="eggNOG" id="KOG0825">
    <property type="taxonomic scope" value="Eukaryota"/>
</dbReference>
<dbReference type="CDD" id="cd15536">
    <property type="entry name" value="PHD_PHRF1"/>
    <property type="match status" value="1"/>
</dbReference>
<evidence type="ECO:0000313" key="8">
    <source>
        <dbReference type="EMBL" id="EDV28729.1"/>
    </source>
</evidence>
<dbReference type="GO" id="GO:0008270">
    <property type="term" value="F:zinc ion binding"/>
    <property type="evidence" value="ECO:0007669"/>
    <property type="project" value="UniProtKB-KW"/>
</dbReference>
<accession>B3RLA0</accession>
<dbReference type="PROSITE" id="PS50016">
    <property type="entry name" value="ZF_PHD_2"/>
    <property type="match status" value="1"/>
</dbReference>
<dbReference type="Pfam" id="PF00628">
    <property type="entry name" value="PHD"/>
    <property type="match status" value="1"/>
</dbReference>
<feature type="compositionally biased region" description="Polar residues" evidence="5">
    <location>
        <begin position="463"/>
        <end position="475"/>
    </location>
</feature>
<dbReference type="CDD" id="cd16635">
    <property type="entry name" value="mRING-HC-C3HC3D_PHRF1"/>
    <property type="match status" value="1"/>
</dbReference>
<dbReference type="InterPro" id="IPR019787">
    <property type="entry name" value="Znf_PHD-finger"/>
</dbReference>
<dbReference type="PANTHER" id="PTHR12618">
    <property type="entry name" value="PHD AND RING FINGER DOMAIN-CONTAINING PROTEIN 1"/>
    <property type="match status" value="1"/>
</dbReference>
<keyword evidence="1" id="KW-0479">Metal-binding</keyword>
<evidence type="ECO:0000259" key="7">
    <source>
        <dbReference type="PROSITE" id="PS50089"/>
    </source>
</evidence>
<dbReference type="STRING" id="10228.B3RLA0"/>
<dbReference type="CTD" id="6749925"/>
<keyword evidence="9" id="KW-1185">Reference proteome</keyword>
<dbReference type="PROSITE" id="PS00518">
    <property type="entry name" value="ZF_RING_1"/>
    <property type="match status" value="1"/>
</dbReference>
<feature type="compositionally biased region" description="Polar residues" evidence="5">
    <location>
        <begin position="183"/>
        <end position="208"/>
    </location>
</feature>
<evidence type="ECO:0000259" key="6">
    <source>
        <dbReference type="PROSITE" id="PS50016"/>
    </source>
</evidence>
<dbReference type="EMBL" id="DS985241">
    <property type="protein sequence ID" value="EDV28729.1"/>
    <property type="molecule type" value="Genomic_DNA"/>
</dbReference>
<dbReference type="PANTHER" id="PTHR12618:SF20">
    <property type="entry name" value="PHD AND RING FINGER DOMAIN-CONTAINING PROTEIN 1"/>
    <property type="match status" value="1"/>
</dbReference>
<feature type="compositionally biased region" description="Polar residues" evidence="5">
    <location>
        <begin position="416"/>
        <end position="455"/>
    </location>
</feature>
<dbReference type="InterPro" id="IPR019786">
    <property type="entry name" value="Zinc_finger_PHD-type_CS"/>
</dbReference>
<proteinExistence type="predicted"/>
<keyword evidence="2 4" id="KW-0863">Zinc-finger</keyword>
<dbReference type="SUPFAM" id="SSF57903">
    <property type="entry name" value="FYVE/PHD zinc finger"/>
    <property type="match status" value="1"/>
</dbReference>
<dbReference type="InterPro" id="IPR013083">
    <property type="entry name" value="Znf_RING/FYVE/PHD"/>
</dbReference>
<dbReference type="PhylomeDB" id="B3RLA0"/>
<dbReference type="SUPFAM" id="SSF57850">
    <property type="entry name" value="RING/U-box"/>
    <property type="match status" value="1"/>
</dbReference>
<evidence type="ECO:0008006" key="10">
    <source>
        <dbReference type="Google" id="ProtNLM"/>
    </source>
</evidence>
<feature type="region of interest" description="Disordered" evidence="5">
    <location>
        <begin position="416"/>
        <end position="481"/>
    </location>
</feature>
<evidence type="ECO:0000256" key="2">
    <source>
        <dbReference type="ARBA" id="ARBA00022771"/>
    </source>
</evidence>
<dbReference type="InterPro" id="IPR017907">
    <property type="entry name" value="Znf_RING_CS"/>
</dbReference>
<feature type="domain" description="PHD-type" evidence="6">
    <location>
        <begin position="113"/>
        <end position="163"/>
    </location>
</feature>
<dbReference type="SMART" id="SM00184">
    <property type="entry name" value="RING"/>
    <property type="match status" value="2"/>
</dbReference>
<organism evidence="8 9">
    <name type="scientific">Trichoplax adhaerens</name>
    <name type="common">Trichoplax reptans</name>
    <dbReference type="NCBI Taxonomy" id="10228"/>
    <lineage>
        <taxon>Eukaryota</taxon>
        <taxon>Metazoa</taxon>
        <taxon>Placozoa</taxon>
        <taxon>Uniplacotomia</taxon>
        <taxon>Trichoplacea</taxon>
        <taxon>Trichoplacidae</taxon>
        <taxon>Trichoplax</taxon>
    </lineage>
</organism>
<feature type="region of interest" description="Disordered" evidence="5">
    <location>
        <begin position="183"/>
        <end position="268"/>
    </location>
</feature>
<dbReference type="InterPro" id="IPR011011">
    <property type="entry name" value="Znf_FYVE_PHD"/>
</dbReference>